<evidence type="ECO:0000313" key="9">
    <source>
        <dbReference type="Proteomes" id="UP000306196"/>
    </source>
</evidence>
<evidence type="ECO:0000259" key="7">
    <source>
        <dbReference type="Pfam" id="PF24621"/>
    </source>
</evidence>
<evidence type="ECO:0000256" key="4">
    <source>
        <dbReference type="ARBA" id="ARBA00023141"/>
    </source>
</evidence>
<dbReference type="InterPro" id="IPR030960">
    <property type="entry name" value="DHQS/DOIS_N"/>
</dbReference>
<dbReference type="GO" id="GO:0003856">
    <property type="term" value="F:3-dehydroquinate synthase activity"/>
    <property type="evidence" value="ECO:0007669"/>
    <property type="project" value="UniProtKB-EC"/>
</dbReference>
<accession>A0A5R8KJR4</accession>
<dbReference type="GO" id="GO:0008652">
    <property type="term" value="P:amino acid biosynthetic process"/>
    <property type="evidence" value="ECO:0007669"/>
    <property type="project" value="UniProtKB-KW"/>
</dbReference>
<dbReference type="GO" id="GO:0009073">
    <property type="term" value="P:aromatic amino acid family biosynthetic process"/>
    <property type="evidence" value="ECO:0007669"/>
    <property type="project" value="UniProtKB-KW"/>
</dbReference>
<reference evidence="8 9" key="1">
    <citation type="submission" date="2019-05" db="EMBL/GenBank/DDBJ databases">
        <title>Verrucobacter flavum gen. nov., sp. nov. a new member of the family Verrucomicrobiaceae.</title>
        <authorList>
            <person name="Szuroczki S."/>
            <person name="Abbaszade G."/>
            <person name="Szabo A."/>
            <person name="Felfoldi T."/>
            <person name="Schumann P."/>
            <person name="Boka K."/>
            <person name="Keki Z."/>
            <person name="Toumi M."/>
            <person name="Toth E."/>
        </authorList>
    </citation>
    <scope>NUCLEOTIDE SEQUENCE [LARGE SCALE GENOMIC DNA]</scope>
    <source>
        <strain evidence="8 9">MG-N-17</strain>
    </source>
</reference>
<keyword evidence="2" id="KW-0028">Amino-acid biosynthesis</keyword>
<evidence type="ECO:0000259" key="6">
    <source>
        <dbReference type="Pfam" id="PF01761"/>
    </source>
</evidence>
<dbReference type="SUPFAM" id="SSF56796">
    <property type="entry name" value="Dehydroquinate synthase-like"/>
    <property type="match status" value="1"/>
</dbReference>
<dbReference type="CDD" id="cd08198">
    <property type="entry name" value="DHQS-like"/>
    <property type="match status" value="1"/>
</dbReference>
<keyword evidence="5 8" id="KW-0456">Lyase</keyword>
<dbReference type="EC" id="4.2.3.4" evidence="8"/>
<organism evidence="8 9">
    <name type="scientific">Phragmitibacter flavus</name>
    <dbReference type="NCBI Taxonomy" id="2576071"/>
    <lineage>
        <taxon>Bacteria</taxon>
        <taxon>Pseudomonadati</taxon>
        <taxon>Verrucomicrobiota</taxon>
        <taxon>Verrucomicrobiia</taxon>
        <taxon>Verrucomicrobiales</taxon>
        <taxon>Verrucomicrobiaceae</taxon>
        <taxon>Phragmitibacter</taxon>
    </lineage>
</organism>
<evidence type="ECO:0000256" key="5">
    <source>
        <dbReference type="ARBA" id="ARBA00023239"/>
    </source>
</evidence>
<gene>
    <name evidence="8" type="ORF">FEM03_02790</name>
</gene>
<evidence type="ECO:0000313" key="8">
    <source>
        <dbReference type="EMBL" id="TLD72491.1"/>
    </source>
</evidence>
<dbReference type="Gene3D" id="3.40.50.1970">
    <property type="match status" value="1"/>
</dbReference>
<evidence type="ECO:0000256" key="1">
    <source>
        <dbReference type="ARBA" id="ARBA00001911"/>
    </source>
</evidence>
<keyword evidence="4" id="KW-0057">Aromatic amino acid biosynthesis</keyword>
<protein>
    <submittedName>
        <fullName evidence="8">3-dehydroquinate synthase</fullName>
        <ecNumber evidence="8">4.2.3.4</ecNumber>
    </submittedName>
</protein>
<dbReference type="Pfam" id="PF24621">
    <property type="entry name" value="DHQS_C"/>
    <property type="match status" value="1"/>
</dbReference>
<comment type="caution">
    <text evidence="8">The sequence shown here is derived from an EMBL/GenBank/DDBJ whole genome shotgun (WGS) entry which is preliminary data.</text>
</comment>
<feature type="domain" description="3-dehydroquinate synthase C-terminal" evidence="7">
    <location>
        <begin position="196"/>
        <end position="321"/>
    </location>
</feature>
<dbReference type="EMBL" id="VAUV01000002">
    <property type="protein sequence ID" value="TLD72491.1"/>
    <property type="molecule type" value="Genomic_DNA"/>
</dbReference>
<evidence type="ECO:0000256" key="3">
    <source>
        <dbReference type="ARBA" id="ARBA00023027"/>
    </source>
</evidence>
<dbReference type="InterPro" id="IPR050071">
    <property type="entry name" value="Dehydroquinate_synthase"/>
</dbReference>
<dbReference type="InterPro" id="IPR056179">
    <property type="entry name" value="DHQS_C"/>
</dbReference>
<dbReference type="NCBIfam" id="NF004852">
    <property type="entry name" value="PRK06203.1"/>
    <property type="match status" value="1"/>
</dbReference>
<dbReference type="Proteomes" id="UP000306196">
    <property type="component" value="Unassembled WGS sequence"/>
</dbReference>
<evidence type="ECO:0000256" key="2">
    <source>
        <dbReference type="ARBA" id="ARBA00022605"/>
    </source>
</evidence>
<dbReference type="PANTHER" id="PTHR43622">
    <property type="entry name" value="3-DEHYDROQUINATE SYNTHASE"/>
    <property type="match status" value="1"/>
</dbReference>
<sequence length="397" mass="43068">MTEREFSVPFAQRVLFSREVFAVGNGLLSDLLSGASENGGVAKVLVFVDSHVVEAFPELEDRLLAYAECHAGVLTLAGGLVKVPGGEACKNDFSQVEKCWKAMHEAGLDRHSFVFVIGGGAVLDLVCFAAATAHRGIRHVRFPTTTLSQGDGGVGVKNGVNYFGKKNWIGTFAVPFAIVNDFAFLDSLPTRERRCGLIEAVKVALIRDAEFYHWIEANVEALAALDSEAVEYLVKRSAELHVEHIVTNGDPFEQGSARPLDFGHWAAHKLEQVSGFAMAHGEAVAIGMALDLFYSVRAGLLDGGVANEIVMLIEQLGFETFSPYLQSRSRSGEVVVLEGLEEFREHLGGELTVTLVPEIGKKVEVHEMDRGMILEAVEALAERAGVRVESVMEQAVV</sequence>
<dbReference type="Gene3D" id="1.20.1090.10">
    <property type="entry name" value="Dehydroquinate synthase-like - alpha domain"/>
    <property type="match status" value="1"/>
</dbReference>
<dbReference type="OrthoDB" id="9806583at2"/>
<dbReference type="PANTHER" id="PTHR43622:SF7">
    <property type="entry name" value="3-DEHYDROQUINATE SYNTHASE, CHLOROPLASTIC"/>
    <property type="match status" value="1"/>
</dbReference>
<comment type="cofactor">
    <cofactor evidence="1">
        <name>NAD(+)</name>
        <dbReference type="ChEBI" id="CHEBI:57540"/>
    </cofactor>
</comment>
<keyword evidence="3" id="KW-0520">NAD</keyword>
<keyword evidence="9" id="KW-1185">Reference proteome</keyword>
<dbReference type="Pfam" id="PF01761">
    <property type="entry name" value="DHQ_synthase"/>
    <property type="match status" value="1"/>
</dbReference>
<name>A0A5R8KJR4_9BACT</name>
<proteinExistence type="predicted"/>
<dbReference type="AlphaFoldDB" id="A0A5R8KJR4"/>
<feature type="domain" description="3-dehydroquinate synthase N-terminal" evidence="6">
    <location>
        <begin position="81"/>
        <end position="193"/>
    </location>
</feature>